<accession>A0A9Q0MZE2</accession>
<evidence type="ECO:0000313" key="11">
    <source>
        <dbReference type="Proteomes" id="UP001151699"/>
    </source>
</evidence>
<dbReference type="InterPro" id="IPR002369">
    <property type="entry name" value="Integrin_bsu_VWA"/>
</dbReference>
<dbReference type="SUPFAM" id="SSF57625">
    <property type="entry name" value="Invertebrate chitin-binding proteins"/>
    <property type="match status" value="2"/>
</dbReference>
<evidence type="ECO:0000256" key="6">
    <source>
        <dbReference type="ARBA" id="ARBA00023157"/>
    </source>
</evidence>
<dbReference type="Pfam" id="PF01607">
    <property type="entry name" value="CBM_14"/>
    <property type="match status" value="2"/>
</dbReference>
<evidence type="ECO:0000259" key="9">
    <source>
        <dbReference type="PROSITE" id="PS50940"/>
    </source>
</evidence>
<comment type="caution">
    <text evidence="10">The sequence shown here is derived from an EMBL/GenBank/DDBJ whole genome shotgun (WGS) entry which is preliminary data.</text>
</comment>
<dbReference type="EMBL" id="WJQU01000003">
    <property type="protein sequence ID" value="KAJ6639984.1"/>
    <property type="molecule type" value="Genomic_DNA"/>
</dbReference>
<dbReference type="Gene3D" id="3.40.50.410">
    <property type="entry name" value="von Willebrand factor, type A domain"/>
    <property type="match status" value="1"/>
</dbReference>
<dbReference type="SMART" id="SM00494">
    <property type="entry name" value="ChtBD2"/>
    <property type="match status" value="2"/>
</dbReference>
<feature type="domain" description="Chitin-binding type-2" evidence="9">
    <location>
        <begin position="65"/>
        <end position="124"/>
    </location>
</feature>
<dbReference type="InterPro" id="IPR036508">
    <property type="entry name" value="Chitin-bd_dom_sf"/>
</dbReference>
<evidence type="ECO:0000256" key="2">
    <source>
        <dbReference type="ARBA" id="ARBA00007449"/>
    </source>
</evidence>
<dbReference type="AlphaFoldDB" id="A0A9Q0MZE2"/>
<dbReference type="GO" id="GO:0007229">
    <property type="term" value="P:integrin-mediated signaling pathway"/>
    <property type="evidence" value="ECO:0007669"/>
    <property type="project" value="UniProtKB-KW"/>
</dbReference>
<dbReference type="InterPro" id="IPR015812">
    <property type="entry name" value="Integrin_bsu"/>
</dbReference>
<keyword evidence="7" id="KW-0325">Glycoprotein</keyword>
<dbReference type="GO" id="GO:0005925">
    <property type="term" value="C:focal adhesion"/>
    <property type="evidence" value="ECO:0007669"/>
    <property type="project" value="TreeGrafter"/>
</dbReference>
<keyword evidence="5" id="KW-0472">Membrane</keyword>
<proteinExistence type="inferred from homology"/>
<name>A0A9Q0MZE2_9DIPT</name>
<dbReference type="PANTHER" id="PTHR10082">
    <property type="entry name" value="INTEGRIN BETA SUBUNIT"/>
    <property type="match status" value="1"/>
</dbReference>
<dbReference type="PROSITE" id="PS50940">
    <property type="entry name" value="CHIT_BIND_II"/>
    <property type="match status" value="1"/>
</dbReference>
<dbReference type="OrthoDB" id="410592at2759"/>
<keyword evidence="3 8" id="KW-0812">Transmembrane</keyword>
<reference evidence="10" key="1">
    <citation type="submission" date="2022-07" db="EMBL/GenBank/DDBJ databases">
        <authorList>
            <person name="Trinca V."/>
            <person name="Uliana J.V.C."/>
            <person name="Torres T.T."/>
            <person name="Ward R.J."/>
            <person name="Monesi N."/>
        </authorList>
    </citation>
    <scope>NUCLEOTIDE SEQUENCE</scope>
    <source>
        <strain evidence="10">HSMRA1968</strain>
        <tissue evidence="10">Whole embryos</tissue>
    </source>
</reference>
<keyword evidence="6" id="KW-1015">Disulfide bond</keyword>
<dbReference type="InterPro" id="IPR002557">
    <property type="entry name" value="Chitin-bd_dom"/>
</dbReference>
<dbReference type="GO" id="GO:0005178">
    <property type="term" value="F:integrin binding"/>
    <property type="evidence" value="ECO:0007669"/>
    <property type="project" value="TreeGrafter"/>
</dbReference>
<dbReference type="Gene3D" id="3.30.1680.10">
    <property type="entry name" value="ligand-binding face of the semaphorins, domain 2"/>
    <property type="match status" value="1"/>
</dbReference>
<evidence type="ECO:0000256" key="8">
    <source>
        <dbReference type="RuleBase" id="RU000633"/>
    </source>
</evidence>
<comment type="similarity">
    <text evidence="2 8">Belongs to the integrin beta chain family.</text>
</comment>
<keyword evidence="8" id="KW-0130">Cell adhesion</keyword>
<dbReference type="SMART" id="SM00187">
    <property type="entry name" value="INB"/>
    <property type="match status" value="1"/>
</dbReference>
<dbReference type="GO" id="GO:0008061">
    <property type="term" value="F:chitin binding"/>
    <property type="evidence" value="ECO:0007669"/>
    <property type="project" value="InterPro"/>
</dbReference>
<evidence type="ECO:0000256" key="3">
    <source>
        <dbReference type="ARBA" id="ARBA00022692"/>
    </source>
</evidence>
<dbReference type="SUPFAM" id="SSF53300">
    <property type="entry name" value="vWA-like"/>
    <property type="match status" value="1"/>
</dbReference>
<comment type="subcellular location">
    <subcellularLocation>
        <location evidence="8">Cell membrane</location>
        <topology evidence="8">Single-pass type I membrane protein</topology>
    </subcellularLocation>
    <subcellularLocation>
        <location evidence="1">Membrane</location>
        <topology evidence="1">Single-pass type I membrane protein</topology>
    </subcellularLocation>
</comment>
<evidence type="ECO:0000313" key="10">
    <source>
        <dbReference type="EMBL" id="KAJ6639984.1"/>
    </source>
</evidence>
<protein>
    <recommendedName>
        <fullName evidence="8">Integrin beta</fullName>
    </recommendedName>
</protein>
<dbReference type="PANTHER" id="PTHR10082:SF60">
    <property type="entry name" value="INTEGRIN BETA-PS"/>
    <property type="match status" value="1"/>
</dbReference>
<dbReference type="GO" id="GO:0016477">
    <property type="term" value="P:cell migration"/>
    <property type="evidence" value="ECO:0007669"/>
    <property type="project" value="TreeGrafter"/>
</dbReference>
<evidence type="ECO:0000256" key="5">
    <source>
        <dbReference type="ARBA" id="ARBA00023136"/>
    </source>
</evidence>
<dbReference type="GO" id="GO:0008305">
    <property type="term" value="C:integrin complex"/>
    <property type="evidence" value="ECO:0007669"/>
    <property type="project" value="TreeGrafter"/>
</dbReference>
<evidence type="ECO:0000256" key="7">
    <source>
        <dbReference type="ARBA" id="ARBA00023180"/>
    </source>
</evidence>
<dbReference type="GO" id="GO:0009986">
    <property type="term" value="C:cell surface"/>
    <property type="evidence" value="ECO:0007669"/>
    <property type="project" value="TreeGrafter"/>
</dbReference>
<dbReference type="InterPro" id="IPR036465">
    <property type="entry name" value="vWFA_dom_sf"/>
</dbReference>
<dbReference type="GO" id="GO:0007160">
    <property type="term" value="P:cell-matrix adhesion"/>
    <property type="evidence" value="ECO:0007669"/>
    <property type="project" value="TreeGrafter"/>
</dbReference>
<evidence type="ECO:0000256" key="4">
    <source>
        <dbReference type="ARBA" id="ARBA00023037"/>
    </source>
</evidence>
<dbReference type="GO" id="GO:0005576">
    <property type="term" value="C:extracellular region"/>
    <property type="evidence" value="ECO:0007669"/>
    <property type="project" value="InterPro"/>
</dbReference>
<keyword evidence="4 8" id="KW-0401">Integrin</keyword>
<gene>
    <name evidence="10" type="primary">mys_0</name>
    <name evidence="10" type="ORF">Bhyg_12732</name>
</gene>
<evidence type="ECO:0000256" key="1">
    <source>
        <dbReference type="ARBA" id="ARBA00004479"/>
    </source>
</evidence>
<dbReference type="GO" id="GO:0033627">
    <property type="term" value="P:cell adhesion mediated by integrin"/>
    <property type="evidence" value="ECO:0007669"/>
    <property type="project" value="TreeGrafter"/>
</dbReference>
<sequence>MVRSRVPNPMKPWCPLSLYICPKAETFLRGEELFLRPFRLYEPFVYPREIQEAPPPTTEAPPPGGVVCAPGDDLLPNPFDCNSFYQCVHGFPVLFHCAENFLVFDPNALPTPRCVYANEYNCTPSAHPPECYPGDYKPNPDDCSSFYQCDRGIFELRHCAPFYEGAPPLNFDPILNVCVFPEDYPCQCHKQSRSDTCLNTALTATRNCSWCFDNCFKKDFGENVPRCDSYENLLDVGCASIDDGSCVAEIELRPDCENDVEICPGRKRNITLTFSLKKHPLDLYYLMDFTGSMRDDKDNLILLSGGLVETVSALTNDFNIGFGTFVDKPVIPFGVEPYNDYSFHNNLPLTPRTENFVEAVRAVPIFNGADVPESHADALSQVSECESEIGWRNFTRRVVVVATDAIFHVAGDGAEGGIYEPYIDGCYLDSQGYYAEQKTMDYPSVEQIARGFSKSQKTTTVIFATHISTIQFYENVAAQFKSAYVATLEEDSSNILDVLKNEFGKIESRMEIEKSDTGDSVHFKYFSNCLGTGGPIETLFCENLPTYGNVSFVIEIDLPECPHGDDEAGVSFTLNPVGLPSFYDA</sequence>
<keyword evidence="11" id="KW-1185">Reference proteome</keyword>
<dbReference type="Gene3D" id="2.170.140.10">
    <property type="entry name" value="Chitin binding domain"/>
    <property type="match status" value="2"/>
</dbReference>
<dbReference type="Proteomes" id="UP001151699">
    <property type="component" value="Chromosome X"/>
</dbReference>
<dbReference type="GO" id="GO:0098609">
    <property type="term" value="P:cell-cell adhesion"/>
    <property type="evidence" value="ECO:0007669"/>
    <property type="project" value="TreeGrafter"/>
</dbReference>
<dbReference type="PRINTS" id="PR01186">
    <property type="entry name" value="INTEGRINB"/>
</dbReference>
<organism evidence="10 11">
    <name type="scientific">Pseudolycoriella hygida</name>
    <dbReference type="NCBI Taxonomy" id="35572"/>
    <lineage>
        <taxon>Eukaryota</taxon>
        <taxon>Metazoa</taxon>
        <taxon>Ecdysozoa</taxon>
        <taxon>Arthropoda</taxon>
        <taxon>Hexapoda</taxon>
        <taxon>Insecta</taxon>
        <taxon>Pterygota</taxon>
        <taxon>Neoptera</taxon>
        <taxon>Endopterygota</taxon>
        <taxon>Diptera</taxon>
        <taxon>Nematocera</taxon>
        <taxon>Sciaroidea</taxon>
        <taxon>Sciaridae</taxon>
        <taxon>Pseudolycoriella</taxon>
    </lineage>
</organism>
<dbReference type="Pfam" id="PF00362">
    <property type="entry name" value="Integrin_beta"/>
    <property type="match status" value="1"/>
</dbReference>
<dbReference type="Gene3D" id="2.60.40.1510">
    <property type="entry name" value="ntegrin, alpha v. Chain A, domain 3"/>
    <property type="match status" value="1"/>
</dbReference>